<keyword evidence="3" id="KW-0175">Coiled coil</keyword>
<dbReference type="PANTHER" id="PTHR42855">
    <property type="entry name" value="ABC TRANSPORTER ATP-BINDING SUBUNIT"/>
    <property type="match status" value="1"/>
</dbReference>
<comment type="caution">
    <text evidence="5">The sequence shown here is derived from an EMBL/GenBank/DDBJ whole genome shotgun (WGS) entry which is preliminary data.</text>
</comment>
<dbReference type="FunFam" id="3.40.50.300:FF:000011">
    <property type="entry name" value="Putative ABC transporter ATP-binding component"/>
    <property type="match status" value="1"/>
</dbReference>
<name>A0A9D1IU43_9CLOT</name>
<keyword evidence="2 5" id="KW-0067">ATP-binding</keyword>
<dbReference type="InterPro" id="IPR032781">
    <property type="entry name" value="ABC_tran_Xtn"/>
</dbReference>
<dbReference type="PROSITE" id="PS00211">
    <property type="entry name" value="ABC_TRANSPORTER_1"/>
    <property type="match status" value="2"/>
</dbReference>
<dbReference type="PROSITE" id="PS50893">
    <property type="entry name" value="ABC_TRANSPORTER_2"/>
    <property type="match status" value="2"/>
</dbReference>
<feature type="domain" description="ABC transporter" evidence="4">
    <location>
        <begin position="313"/>
        <end position="537"/>
    </location>
</feature>
<sequence length="620" mass="71208">MIEISVTGLNLYFGERQILRDLSFELQTGERASIVGPNGCGKTTLFKVLAGLLPYDGGQVSIARGRRIGLLEQLPDVPPELTVRQVLWQAFENIEQLGARLRAMEEEMAAGKEVDMRAYATMQTAFEDGGGYDLEVAYQRMVSGLGIPPDMQTRPFMSLSGGEKTRVNLARIMLSGVDILLLDEPTNHLDLQSIEWLEGYLRAFKGTVLIISHDRYFLDRVTSRTLEMRDGSLTSYPGNYSEYVDRRDEMMELLEKQKKRQDKEIERLSFTVERMKGWGLGNKKVMKRAFAMEKRLQRIERIETIRRQHKMKNRFAEADRSGNEVLQIEGLSIGYDRPLIEDFSAMVFRGERIALLGPNGCGKTTLLTTLLRLQPALRGVFYEGTGVKEGYLPQVVSFDHPERNLVDTLLYETRADTQQARDRLAAFGFTGEEVFKTVEVLSGGEKTRLKLCLFMNTGVNTLFLDEPTNHLDILSREWLEDAIDEFSETMIFVSHDRYFINRFATRIWQVQDGRVRDFVGTYEEFRAVLAREAAQKAQHRPAETAVKAIKKDKPEKENLKLRQKQQRENLRRIAALEKELEEIEAEMAANPDDYQRLSELLARREQAEEELLLLYEQTEE</sequence>
<organism evidence="5 6">
    <name type="scientific">Candidatus Ventrousia excrementavium</name>
    <dbReference type="NCBI Taxonomy" id="2840961"/>
    <lineage>
        <taxon>Bacteria</taxon>
        <taxon>Bacillati</taxon>
        <taxon>Bacillota</taxon>
        <taxon>Clostridia</taxon>
        <taxon>Eubacteriales</taxon>
        <taxon>Clostridiaceae</taxon>
        <taxon>Clostridiaceae incertae sedis</taxon>
        <taxon>Candidatus Ventrousia</taxon>
    </lineage>
</organism>
<dbReference type="Pfam" id="PF00005">
    <property type="entry name" value="ABC_tran"/>
    <property type="match status" value="2"/>
</dbReference>
<feature type="coiled-coil region" evidence="3">
    <location>
        <begin position="566"/>
        <end position="617"/>
    </location>
</feature>
<feature type="coiled-coil region" evidence="3">
    <location>
        <begin position="240"/>
        <end position="271"/>
    </location>
</feature>
<dbReference type="EMBL" id="DVMR01000039">
    <property type="protein sequence ID" value="HIU43583.1"/>
    <property type="molecule type" value="Genomic_DNA"/>
</dbReference>
<evidence type="ECO:0000256" key="2">
    <source>
        <dbReference type="ARBA" id="ARBA00022840"/>
    </source>
</evidence>
<dbReference type="Gene3D" id="3.40.50.300">
    <property type="entry name" value="P-loop containing nucleotide triphosphate hydrolases"/>
    <property type="match status" value="2"/>
</dbReference>
<dbReference type="CDD" id="cd03221">
    <property type="entry name" value="ABCF_EF-3"/>
    <property type="match status" value="2"/>
</dbReference>
<dbReference type="Proteomes" id="UP000824073">
    <property type="component" value="Unassembled WGS sequence"/>
</dbReference>
<dbReference type="PANTHER" id="PTHR42855:SF2">
    <property type="entry name" value="DRUG RESISTANCE ABC TRANSPORTER,ATP-BINDING PROTEIN"/>
    <property type="match status" value="1"/>
</dbReference>
<dbReference type="GO" id="GO:0016887">
    <property type="term" value="F:ATP hydrolysis activity"/>
    <property type="evidence" value="ECO:0007669"/>
    <property type="project" value="InterPro"/>
</dbReference>
<feature type="domain" description="ABC transporter" evidence="4">
    <location>
        <begin position="4"/>
        <end position="255"/>
    </location>
</feature>
<evidence type="ECO:0000256" key="1">
    <source>
        <dbReference type="ARBA" id="ARBA00022741"/>
    </source>
</evidence>
<dbReference type="Pfam" id="PF12848">
    <property type="entry name" value="ABC_tran_Xtn"/>
    <property type="match status" value="1"/>
</dbReference>
<feature type="coiled-coil region" evidence="3">
    <location>
        <begin position="87"/>
        <end position="114"/>
    </location>
</feature>
<protein>
    <submittedName>
        <fullName evidence="5">ABC-F family ATP-binding cassette domain-containing protein</fullName>
    </submittedName>
</protein>
<evidence type="ECO:0000256" key="3">
    <source>
        <dbReference type="SAM" id="Coils"/>
    </source>
</evidence>
<dbReference type="InterPro" id="IPR027417">
    <property type="entry name" value="P-loop_NTPase"/>
</dbReference>
<dbReference type="InterPro" id="IPR003439">
    <property type="entry name" value="ABC_transporter-like_ATP-bd"/>
</dbReference>
<dbReference type="InterPro" id="IPR017871">
    <property type="entry name" value="ABC_transporter-like_CS"/>
</dbReference>
<proteinExistence type="predicted"/>
<dbReference type="GO" id="GO:0005524">
    <property type="term" value="F:ATP binding"/>
    <property type="evidence" value="ECO:0007669"/>
    <property type="project" value="UniProtKB-KW"/>
</dbReference>
<evidence type="ECO:0000313" key="5">
    <source>
        <dbReference type="EMBL" id="HIU43583.1"/>
    </source>
</evidence>
<reference evidence="5" key="2">
    <citation type="journal article" date="2021" name="PeerJ">
        <title>Extensive microbial diversity within the chicken gut microbiome revealed by metagenomics and culture.</title>
        <authorList>
            <person name="Gilroy R."/>
            <person name="Ravi A."/>
            <person name="Getino M."/>
            <person name="Pursley I."/>
            <person name="Horton D.L."/>
            <person name="Alikhan N.F."/>
            <person name="Baker D."/>
            <person name="Gharbi K."/>
            <person name="Hall N."/>
            <person name="Watson M."/>
            <person name="Adriaenssens E.M."/>
            <person name="Foster-Nyarko E."/>
            <person name="Jarju S."/>
            <person name="Secka A."/>
            <person name="Antonio M."/>
            <person name="Oren A."/>
            <person name="Chaudhuri R.R."/>
            <person name="La Ragione R."/>
            <person name="Hildebrand F."/>
            <person name="Pallen M.J."/>
        </authorList>
    </citation>
    <scope>NUCLEOTIDE SEQUENCE</scope>
    <source>
        <strain evidence="5">CHK191-8634</strain>
    </source>
</reference>
<dbReference type="AlphaFoldDB" id="A0A9D1IU43"/>
<dbReference type="InterPro" id="IPR051309">
    <property type="entry name" value="ABCF_ATPase"/>
</dbReference>
<dbReference type="InterPro" id="IPR003593">
    <property type="entry name" value="AAA+_ATPase"/>
</dbReference>
<evidence type="ECO:0000313" key="6">
    <source>
        <dbReference type="Proteomes" id="UP000824073"/>
    </source>
</evidence>
<dbReference type="NCBIfam" id="NF000355">
    <property type="entry name" value="ribo_prot_ABC_F"/>
    <property type="match status" value="1"/>
</dbReference>
<reference evidence="5" key="1">
    <citation type="submission" date="2020-10" db="EMBL/GenBank/DDBJ databases">
        <authorList>
            <person name="Gilroy R."/>
        </authorList>
    </citation>
    <scope>NUCLEOTIDE SEQUENCE</scope>
    <source>
        <strain evidence="5">CHK191-8634</strain>
    </source>
</reference>
<dbReference type="SUPFAM" id="SSF52540">
    <property type="entry name" value="P-loop containing nucleoside triphosphate hydrolases"/>
    <property type="match status" value="2"/>
</dbReference>
<accession>A0A9D1IU43</accession>
<gene>
    <name evidence="5" type="ORF">IAB67_04715</name>
</gene>
<dbReference type="SMART" id="SM00382">
    <property type="entry name" value="AAA"/>
    <property type="match status" value="2"/>
</dbReference>
<evidence type="ECO:0000259" key="4">
    <source>
        <dbReference type="PROSITE" id="PS50893"/>
    </source>
</evidence>
<keyword evidence="1" id="KW-0547">Nucleotide-binding</keyword>